<dbReference type="EMBL" id="VSWC01000183">
    <property type="protein sequence ID" value="KAA1069234.1"/>
    <property type="molecule type" value="Genomic_DNA"/>
</dbReference>
<sequence>MANDEGAGPASVRLSLRLHMPTTTDETAGAEDRRSTQQESTELIIEPVASSSSTGGPIPLSELAKTLARVRVQSNRTLTALINSYGSFESAKEKKLADHLRTASSTTQTESEEDEDEEGEDED</sequence>
<gene>
    <name evidence="2" type="ORF">PGT21_017226</name>
</gene>
<organism evidence="2 3">
    <name type="scientific">Puccinia graminis f. sp. tritici</name>
    <dbReference type="NCBI Taxonomy" id="56615"/>
    <lineage>
        <taxon>Eukaryota</taxon>
        <taxon>Fungi</taxon>
        <taxon>Dikarya</taxon>
        <taxon>Basidiomycota</taxon>
        <taxon>Pucciniomycotina</taxon>
        <taxon>Pucciniomycetes</taxon>
        <taxon>Pucciniales</taxon>
        <taxon>Pucciniaceae</taxon>
        <taxon>Puccinia</taxon>
    </lineage>
</organism>
<dbReference type="AlphaFoldDB" id="A0A5B0M0F4"/>
<feature type="region of interest" description="Disordered" evidence="1">
    <location>
        <begin position="1"/>
        <end position="57"/>
    </location>
</feature>
<feature type="compositionally biased region" description="Basic and acidic residues" evidence="1">
    <location>
        <begin position="90"/>
        <end position="101"/>
    </location>
</feature>
<keyword evidence="3" id="KW-1185">Reference proteome</keyword>
<comment type="caution">
    <text evidence="2">The sequence shown here is derived from an EMBL/GenBank/DDBJ whole genome shotgun (WGS) entry which is preliminary data.</text>
</comment>
<feature type="region of interest" description="Disordered" evidence="1">
    <location>
        <begin position="88"/>
        <end position="123"/>
    </location>
</feature>
<evidence type="ECO:0000313" key="2">
    <source>
        <dbReference type="EMBL" id="KAA1069234.1"/>
    </source>
</evidence>
<accession>A0A5B0M0F4</accession>
<feature type="compositionally biased region" description="Acidic residues" evidence="1">
    <location>
        <begin position="110"/>
        <end position="123"/>
    </location>
</feature>
<reference evidence="2 3" key="1">
    <citation type="submission" date="2019-05" db="EMBL/GenBank/DDBJ databases">
        <title>Emergence of the Ug99 lineage of the wheat stem rust pathogen through somatic hybridization.</title>
        <authorList>
            <person name="Li F."/>
            <person name="Upadhyaya N.M."/>
            <person name="Sperschneider J."/>
            <person name="Matny O."/>
            <person name="Nguyen-Phuc H."/>
            <person name="Mago R."/>
            <person name="Raley C."/>
            <person name="Miller M.E."/>
            <person name="Silverstein K.A.T."/>
            <person name="Henningsen E."/>
            <person name="Hirsch C.D."/>
            <person name="Visser B."/>
            <person name="Pretorius Z.A."/>
            <person name="Steffenson B.J."/>
            <person name="Schwessinger B."/>
            <person name="Dodds P.N."/>
            <person name="Figueroa M."/>
        </authorList>
    </citation>
    <scope>NUCLEOTIDE SEQUENCE [LARGE SCALE GENOMIC DNA]</scope>
    <source>
        <strain evidence="2">21-0</strain>
    </source>
</reference>
<dbReference type="OrthoDB" id="2501074at2759"/>
<name>A0A5B0M0F4_PUCGR</name>
<protein>
    <submittedName>
        <fullName evidence="2">Uncharacterized protein</fullName>
    </submittedName>
</protein>
<evidence type="ECO:0000313" key="3">
    <source>
        <dbReference type="Proteomes" id="UP000324748"/>
    </source>
</evidence>
<dbReference type="Proteomes" id="UP000324748">
    <property type="component" value="Unassembled WGS sequence"/>
</dbReference>
<evidence type="ECO:0000256" key="1">
    <source>
        <dbReference type="SAM" id="MobiDB-lite"/>
    </source>
</evidence>
<proteinExistence type="predicted"/>